<evidence type="ECO:0000313" key="2">
    <source>
        <dbReference type="EMBL" id="ORE18505.1"/>
    </source>
</evidence>
<feature type="transmembrane region" description="Helical" evidence="1">
    <location>
        <begin position="134"/>
        <end position="154"/>
    </location>
</feature>
<keyword evidence="1" id="KW-1133">Transmembrane helix</keyword>
<keyword evidence="1" id="KW-0472">Membrane</keyword>
<dbReference type="EMBL" id="KV921329">
    <property type="protein sequence ID" value="ORE18505.1"/>
    <property type="molecule type" value="Genomic_DNA"/>
</dbReference>
<accession>A0A1X0S2G2</accession>
<gene>
    <name evidence="2" type="ORF">BCV71DRAFT_285335</name>
</gene>
<feature type="transmembrane region" description="Helical" evidence="1">
    <location>
        <begin position="66"/>
        <end position="83"/>
    </location>
</feature>
<evidence type="ECO:0000256" key="1">
    <source>
        <dbReference type="SAM" id="Phobius"/>
    </source>
</evidence>
<organism evidence="2 3">
    <name type="scientific">Rhizopus microsporus</name>
    <dbReference type="NCBI Taxonomy" id="58291"/>
    <lineage>
        <taxon>Eukaryota</taxon>
        <taxon>Fungi</taxon>
        <taxon>Fungi incertae sedis</taxon>
        <taxon>Mucoromycota</taxon>
        <taxon>Mucoromycotina</taxon>
        <taxon>Mucoromycetes</taxon>
        <taxon>Mucorales</taxon>
        <taxon>Mucorineae</taxon>
        <taxon>Rhizopodaceae</taxon>
        <taxon>Rhizopus</taxon>
    </lineage>
</organism>
<evidence type="ECO:0000313" key="3">
    <source>
        <dbReference type="Proteomes" id="UP000242381"/>
    </source>
</evidence>
<sequence length="312" mass="35787">MVIANNKRVPKPCLTHEKNDNFVLNKSGRRHQRKIKIYACLIAENGEMTDSVYFHEFMLTKHKHSFIWLLLLRFNFIYDFLTIEDVAKKASSVIALNVFRRTKGNDTVFPERMRHLGATLIFKNTVHFCSLGSITFFGFCSALWYCSNIFWVLTKSRRKPSASMFDAHERYYQDKEGLIFISKGTIKVDDAPGTLLSDVLDIDQHYDSAGPFKQHHLDSTKAQAQSNLLGHSEVTRFKFKTMSGDVDLDIDLGDIEKPSVQAKVLKPVKEFLEIQEAKFVTGKFASVREVLRDKLKFILVTMAHLDSILANL</sequence>
<reference evidence="2 3" key="1">
    <citation type="journal article" date="2016" name="Proc. Natl. Acad. Sci. U.S.A.">
        <title>Lipid metabolic changes in an early divergent fungus govern the establishment of a mutualistic symbiosis with endobacteria.</title>
        <authorList>
            <person name="Lastovetsky O.A."/>
            <person name="Gaspar M.L."/>
            <person name="Mondo S.J."/>
            <person name="LaButti K.M."/>
            <person name="Sandor L."/>
            <person name="Grigoriev I.V."/>
            <person name="Henry S.A."/>
            <person name="Pawlowska T.E."/>
        </authorList>
    </citation>
    <scope>NUCLEOTIDE SEQUENCE [LARGE SCALE GENOMIC DNA]</scope>
    <source>
        <strain evidence="2 3">ATCC 11559</strain>
    </source>
</reference>
<proteinExistence type="predicted"/>
<dbReference type="AlphaFoldDB" id="A0A1X0S2G2"/>
<keyword evidence="1" id="KW-0812">Transmembrane</keyword>
<name>A0A1X0S2G2_RHIZD</name>
<dbReference type="Proteomes" id="UP000242381">
    <property type="component" value="Unassembled WGS sequence"/>
</dbReference>
<protein>
    <submittedName>
        <fullName evidence="2">Uncharacterized protein</fullName>
    </submittedName>
</protein>